<evidence type="ECO:0000256" key="6">
    <source>
        <dbReference type="PROSITE-ProRule" id="PRU00169"/>
    </source>
</evidence>
<dbReference type="AlphaFoldDB" id="A0A1I3IWB8"/>
<keyword evidence="2" id="KW-0902">Two-component regulatory system</keyword>
<dbReference type="STRING" id="1121003.SAMN03080618_00678"/>
<reference evidence="10" key="1">
    <citation type="submission" date="2016-10" db="EMBL/GenBank/DDBJ databases">
        <authorList>
            <person name="Varghese N."/>
            <person name="Submissions S."/>
        </authorList>
    </citation>
    <scope>NUCLEOTIDE SEQUENCE [LARGE SCALE GENOMIC DNA]</scope>
    <source>
        <strain evidence="10">DSM 21857</strain>
    </source>
</reference>
<dbReference type="Proteomes" id="UP000242763">
    <property type="component" value="Unassembled WGS sequence"/>
</dbReference>
<keyword evidence="5" id="KW-0804">Transcription</keyword>
<dbReference type="PANTHER" id="PTHR43214:SF44">
    <property type="entry name" value="TWO-COMPONENT RESPONSE REGULATOR"/>
    <property type="match status" value="1"/>
</dbReference>
<dbReference type="Pfam" id="PF00196">
    <property type="entry name" value="GerE"/>
    <property type="match status" value="1"/>
</dbReference>
<dbReference type="InterPro" id="IPR039420">
    <property type="entry name" value="WalR-like"/>
</dbReference>
<dbReference type="FunFam" id="3.40.50.2300:FF:000018">
    <property type="entry name" value="DNA-binding transcriptional regulator NtrC"/>
    <property type="match status" value="1"/>
</dbReference>
<evidence type="ECO:0000259" key="8">
    <source>
        <dbReference type="PROSITE" id="PS50110"/>
    </source>
</evidence>
<dbReference type="NCBIfam" id="NF006900">
    <property type="entry name" value="PRK09390.1"/>
    <property type="match status" value="1"/>
</dbReference>
<dbReference type="CDD" id="cd17537">
    <property type="entry name" value="REC_FixJ"/>
    <property type="match status" value="1"/>
</dbReference>
<keyword evidence="1 6" id="KW-0597">Phosphoprotein</keyword>
<dbReference type="CDD" id="cd06170">
    <property type="entry name" value="LuxR_C_like"/>
    <property type="match status" value="1"/>
</dbReference>
<dbReference type="PROSITE" id="PS50110">
    <property type="entry name" value="RESPONSE_REGULATORY"/>
    <property type="match status" value="1"/>
</dbReference>
<dbReference type="GO" id="GO:0006355">
    <property type="term" value="P:regulation of DNA-templated transcription"/>
    <property type="evidence" value="ECO:0007669"/>
    <property type="project" value="InterPro"/>
</dbReference>
<feature type="domain" description="Response regulatory" evidence="8">
    <location>
        <begin position="7"/>
        <end position="121"/>
    </location>
</feature>
<evidence type="ECO:0000313" key="10">
    <source>
        <dbReference type="Proteomes" id="UP000242763"/>
    </source>
</evidence>
<evidence type="ECO:0000256" key="1">
    <source>
        <dbReference type="ARBA" id="ARBA00022553"/>
    </source>
</evidence>
<feature type="domain" description="HTH luxR-type" evidence="7">
    <location>
        <begin position="136"/>
        <end position="201"/>
    </location>
</feature>
<evidence type="ECO:0000256" key="3">
    <source>
        <dbReference type="ARBA" id="ARBA00023015"/>
    </source>
</evidence>
<proteinExistence type="predicted"/>
<dbReference type="PROSITE" id="PS00622">
    <property type="entry name" value="HTH_LUXR_1"/>
    <property type="match status" value="1"/>
</dbReference>
<evidence type="ECO:0000313" key="9">
    <source>
        <dbReference type="EMBL" id="SFI52113.1"/>
    </source>
</evidence>
<evidence type="ECO:0000256" key="2">
    <source>
        <dbReference type="ARBA" id="ARBA00023012"/>
    </source>
</evidence>
<dbReference type="InterPro" id="IPR036388">
    <property type="entry name" value="WH-like_DNA-bd_sf"/>
</dbReference>
<dbReference type="PANTHER" id="PTHR43214">
    <property type="entry name" value="TWO-COMPONENT RESPONSE REGULATOR"/>
    <property type="match status" value="1"/>
</dbReference>
<dbReference type="SMART" id="SM00448">
    <property type="entry name" value="REC"/>
    <property type="match status" value="1"/>
</dbReference>
<keyword evidence="4" id="KW-0238">DNA-binding</keyword>
<dbReference type="EMBL" id="FORF01000003">
    <property type="protein sequence ID" value="SFI52113.1"/>
    <property type="molecule type" value="Genomic_DNA"/>
</dbReference>
<dbReference type="Gene3D" id="3.40.50.2300">
    <property type="match status" value="1"/>
</dbReference>
<gene>
    <name evidence="9" type="ORF">SAMN03080618_00678</name>
</gene>
<dbReference type="InterPro" id="IPR016032">
    <property type="entry name" value="Sig_transdc_resp-reg_C-effctor"/>
</dbReference>
<dbReference type="InterPro" id="IPR001789">
    <property type="entry name" value="Sig_transdc_resp-reg_receiver"/>
</dbReference>
<evidence type="ECO:0000256" key="4">
    <source>
        <dbReference type="ARBA" id="ARBA00023125"/>
    </source>
</evidence>
<name>A0A1I3IWB8_9HYPH</name>
<feature type="modified residue" description="4-aspartylphosphate" evidence="6">
    <location>
        <position position="56"/>
    </location>
</feature>
<evidence type="ECO:0000256" key="5">
    <source>
        <dbReference type="ARBA" id="ARBA00023163"/>
    </source>
</evidence>
<accession>A0A1I3IWB8</accession>
<dbReference type="Pfam" id="PF00072">
    <property type="entry name" value="Response_reg"/>
    <property type="match status" value="1"/>
</dbReference>
<dbReference type="Gene3D" id="1.10.10.10">
    <property type="entry name" value="Winged helix-like DNA-binding domain superfamily/Winged helix DNA-binding domain"/>
    <property type="match status" value="1"/>
</dbReference>
<dbReference type="OrthoDB" id="9782655at2"/>
<dbReference type="PRINTS" id="PR00038">
    <property type="entry name" value="HTHLUXR"/>
</dbReference>
<dbReference type="GO" id="GO:0000160">
    <property type="term" value="P:phosphorelay signal transduction system"/>
    <property type="evidence" value="ECO:0007669"/>
    <property type="project" value="UniProtKB-KW"/>
</dbReference>
<keyword evidence="10" id="KW-1185">Reference proteome</keyword>
<evidence type="ECO:0000259" key="7">
    <source>
        <dbReference type="PROSITE" id="PS50043"/>
    </source>
</evidence>
<dbReference type="PROSITE" id="PS50043">
    <property type="entry name" value="HTH_LUXR_2"/>
    <property type="match status" value="1"/>
</dbReference>
<organism evidence="9 10">
    <name type="scientific">Aquamicrobium aerolatum DSM 21857</name>
    <dbReference type="NCBI Taxonomy" id="1121003"/>
    <lineage>
        <taxon>Bacteria</taxon>
        <taxon>Pseudomonadati</taxon>
        <taxon>Pseudomonadota</taxon>
        <taxon>Alphaproteobacteria</taxon>
        <taxon>Hyphomicrobiales</taxon>
        <taxon>Phyllobacteriaceae</taxon>
        <taxon>Aerobium</taxon>
    </lineage>
</organism>
<dbReference type="GO" id="GO:0003677">
    <property type="term" value="F:DNA binding"/>
    <property type="evidence" value="ECO:0007669"/>
    <property type="project" value="UniProtKB-KW"/>
</dbReference>
<dbReference type="SUPFAM" id="SSF46894">
    <property type="entry name" value="C-terminal effector domain of the bipartite response regulators"/>
    <property type="match status" value="1"/>
</dbReference>
<protein>
    <submittedName>
        <fullName evidence="9">Two-component system, LuxR family, response regulator FixJ</fullName>
    </submittedName>
</protein>
<keyword evidence="3" id="KW-0805">Transcription regulation</keyword>
<dbReference type="SMART" id="SM00421">
    <property type="entry name" value="HTH_LUXR"/>
    <property type="match status" value="1"/>
</dbReference>
<dbReference type="SUPFAM" id="SSF52172">
    <property type="entry name" value="CheY-like"/>
    <property type="match status" value="1"/>
</dbReference>
<dbReference type="InterPro" id="IPR011006">
    <property type="entry name" value="CheY-like_superfamily"/>
</dbReference>
<dbReference type="InterPro" id="IPR000792">
    <property type="entry name" value="Tscrpt_reg_LuxR_C"/>
</dbReference>
<sequence length="206" mass="22401">MNIGDYTVHIVDDEEAVRQSLAFMLTMAGFTVRVHASATDFLTAAPSIRKGCLITDLRMPDLNGVELLRQLRSIGAALPAIVVTGHGDVPMAVDAMKAGALDFIEKPFEEEVLIEAIHRAAAELERTVDGQDVAAIRSRLEQLTEREREVLQAVVAGHANKTIAYDLDISPRTVEVHRANVMAKMEARSLPELVRMAMAAGGFAAR</sequence>